<evidence type="ECO:0000313" key="6">
    <source>
        <dbReference type="Proteomes" id="UP000749453"/>
    </source>
</evidence>
<keyword evidence="2" id="KW-0732">Signal</keyword>
<dbReference type="PANTHER" id="PTHR46018:SF2">
    <property type="entry name" value="ZINC PHOSPHODIESTERASE ELAC PROTEIN 1"/>
    <property type="match status" value="1"/>
</dbReference>
<evidence type="ECO:0000259" key="3">
    <source>
        <dbReference type="Pfam" id="PF12706"/>
    </source>
</evidence>
<dbReference type="Proteomes" id="UP000784064">
    <property type="component" value="Unassembled WGS sequence"/>
</dbReference>
<dbReference type="AlphaFoldDB" id="A0AAW4GKM4"/>
<dbReference type="RefSeq" id="WP_205405432.1">
    <property type="nucleotide sequence ID" value="NZ_JAFFTA010000020.1"/>
</dbReference>
<protein>
    <submittedName>
        <fullName evidence="4">MBL fold metallo-hydrolase</fullName>
    </submittedName>
</protein>
<dbReference type="EMBL" id="JAFFTB010000018">
    <property type="protein sequence ID" value="MBM9938668.1"/>
    <property type="molecule type" value="Genomic_DNA"/>
</dbReference>
<dbReference type="InterPro" id="IPR044094">
    <property type="entry name" value="AtsA-like_MBL-fold"/>
</dbReference>
<dbReference type="SUPFAM" id="SSF56281">
    <property type="entry name" value="Metallo-hydrolase/oxidoreductase"/>
    <property type="match status" value="1"/>
</dbReference>
<dbReference type="InterPro" id="IPR001279">
    <property type="entry name" value="Metallo-B-lactamas"/>
</dbReference>
<proteinExistence type="predicted"/>
<sequence>MKPPIGIVLALSLAGTVLSTGAQAAPPSCGAPDFTQAATPARGAQGMSIQLLGTGGPISDDGRASSGEVIWINGKSRVLIDAGGGTYLRFGQAGARLEDLRFIGISHFHTDHSADLPALLKGAFFVGERSEIELVGPKGSKAFPGMVGFYEAMFGQGKGAFAYLSGLHDGSDGLQIRVRPSEVDSAKASPSLVYQDAEVRVTALGIPHGDVPTLAFRIEGKQGTIVVSADQNGHRPEFVTFAKGADLLVMPAAIDDDADSESSFMHATPRTVGELAAEINPKILVLNHFMGKSLQDKDKNMAEIKTIFHGEVHAGRDLSCYTLDASKETKP</sequence>
<comment type="caution">
    <text evidence="4">The sequence shown here is derived from an EMBL/GenBank/DDBJ whole genome shotgun (WGS) entry which is preliminary data.</text>
</comment>
<evidence type="ECO:0000313" key="4">
    <source>
        <dbReference type="EMBL" id="MBM9914539.1"/>
    </source>
</evidence>
<dbReference type="GO" id="GO:0042781">
    <property type="term" value="F:3'-tRNA processing endoribonuclease activity"/>
    <property type="evidence" value="ECO:0007669"/>
    <property type="project" value="TreeGrafter"/>
</dbReference>
<evidence type="ECO:0000256" key="1">
    <source>
        <dbReference type="ARBA" id="ARBA00022801"/>
    </source>
</evidence>
<feature type="domain" description="Metallo-beta-lactamase" evidence="3">
    <location>
        <begin position="77"/>
        <end position="289"/>
    </location>
</feature>
<keyword evidence="1" id="KW-0378">Hydrolase</keyword>
<evidence type="ECO:0000313" key="7">
    <source>
        <dbReference type="Proteomes" id="UP000784064"/>
    </source>
</evidence>
<feature type="chain" id="PRO_5043374754" evidence="2">
    <location>
        <begin position="25"/>
        <end position="331"/>
    </location>
</feature>
<feature type="signal peptide" evidence="2">
    <location>
        <begin position="1"/>
        <end position="24"/>
    </location>
</feature>
<reference evidence="4" key="2">
    <citation type="submission" date="2021-01" db="EMBL/GenBank/DDBJ databases">
        <authorList>
            <person name="Yu Y."/>
        </authorList>
    </citation>
    <scope>NUCLEOTIDE SEQUENCE</scope>
    <source>
        <strain evidence="4">As-5</strain>
        <strain evidence="5">As-6</strain>
    </source>
</reference>
<dbReference type="EMBL" id="JAFFTA010000020">
    <property type="protein sequence ID" value="MBM9914539.1"/>
    <property type="molecule type" value="Genomic_DNA"/>
</dbReference>
<keyword evidence="6" id="KW-1185">Reference proteome</keyword>
<dbReference type="CDD" id="cd07719">
    <property type="entry name" value="arylsulfatase_AtsA-like_MBL-fold"/>
    <property type="match status" value="1"/>
</dbReference>
<dbReference type="Gene3D" id="3.60.15.10">
    <property type="entry name" value="Ribonuclease Z/Hydroxyacylglutathione hydrolase-like"/>
    <property type="match status" value="1"/>
</dbReference>
<dbReference type="InterPro" id="IPR036866">
    <property type="entry name" value="RibonucZ/Hydroxyglut_hydro"/>
</dbReference>
<name>A0AAW4GKM4_9GAMM</name>
<dbReference type="PANTHER" id="PTHR46018">
    <property type="entry name" value="ZINC PHOSPHODIESTERASE ELAC PROTEIN 1"/>
    <property type="match status" value="1"/>
</dbReference>
<evidence type="ECO:0000256" key="2">
    <source>
        <dbReference type="SAM" id="SignalP"/>
    </source>
</evidence>
<accession>A0AAW4GKM4</accession>
<dbReference type="Pfam" id="PF12706">
    <property type="entry name" value="Lactamase_B_2"/>
    <property type="match status" value="1"/>
</dbReference>
<evidence type="ECO:0000313" key="5">
    <source>
        <dbReference type="EMBL" id="MBM9938668.1"/>
    </source>
</evidence>
<dbReference type="Proteomes" id="UP000749453">
    <property type="component" value="Unassembled WGS sequence"/>
</dbReference>
<gene>
    <name evidence="4" type="ORF">JJW18_13790</name>
    <name evidence="5" type="ORF">JJW19_10985</name>
</gene>
<organism evidence="4 7">
    <name type="scientific">Stenotrophomonas lactitubi</name>
    <dbReference type="NCBI Taxonomy" id="2045214"/>
    <lineage>
        <taxon>Bacteria</taxon>
        <taxon>Pseudomonadati</taxon>
        <taxon>Pseudomonadota</taxon>
        <taxon>Gammaproteobacteria</taxon>
        <taxon>Lysobacterales</taxon>
        <taxon>Lysobacteraceae</taxon>
        <taxon>Stenotrophomonas</taxon>
    </lineage>
</organism>
<reference evidence="6" key="1">
    <citation type="submission" date="2021-01" db="EMBL/GenBank/DDBJ databases">
        <title>Stenotrophomonas maltophilia.</title>
        <authorList>
            <person name="Yu Y."/>
        </authorList>
    </citation>
    <scope>NUCLEOTIDE SEQUENCE [LARGE SCALE GENOMIC DNA]</scope>
    <source>
        <strain evidence="6">As-6</strain>
    </source>
</reference>